<evidence type="ECO:0000256" key="1">
    <source>
        <dbReference type="SAM" id="MobiDB-lite"/>
    </source>
</evidence>
<feature type="region of interest" description="Disordered" evidence="1">
    <location>
        <begin position="20"/>
        <end position="41"/>
    </location>
</feature>
<name>A0A4V1C6P6_PYROR</name>
<dbReference type="AlphaFoldDB" id="A0A4V1C6P6"/>
<reference evidence="2 3" key="1">
    <citation type="journal article" date="2019" name="Mol. Biol. Evol.">
        <title>Blast fungal genomes show frequent chromosomal changes, gene gains and losses, and effector gene turnover.</title>
        <authorList>
            <person name="Gomez Luciano L.B."/>
            <person name="Jason Tsai I."/>
            <person name="Chuma I."/>
            <person name="Tosa Y."/>
            <person name="Chen Y.H."/>
            <person name="Li J.Y."/>
            <person name="Li M.Y."/>
            <person name="Jade Lu M.Y."/>
            <person name="Nakayashiki H."/>
            <person name="Li W.H."/>
        </authorList>
    </citation>
    <scope>NUCLEOTIDE SEQUENCE [LARGE SCALE GENOMIC DNA]</scope>
    <source>
        <strain evidence="2">MZ5-1-6</strain>
    </source>
</reference>
<protein>
    <submittedName>
        <fullName evidence="2">Uncharacterized protein</fullName>
    </submittedName>
</protein>
<accession>A0A4V1C6P6</accession>
<feature type="compositionally biased region" description="Polar residues" evidence="1">
    <location>
        <begin position="20"/>
        <end position="33"/>
    </location>
</feature>
<dbReference type="Proteomes" id="UP000294847">
    <property type="component" value="Chromosome 4"/>
</dbReference>
<sequence>MEMRNTKFWQYLQQAMTERKQTQQIFGSSAGSNGMTGGKRP</sequence>
<organism evidence="2 3">
    <name type="scientific">Pyricularia oryzae</name>
    <name type="common">Rice blast fungus</name>
    <name type="synonym">Magnaporthe oryzae</name>
    <dbReference type="NCBI Taxonomy" id="318829"/>
    <lineage>
        <taxon>Eukaryota</taxon>
        <taxon>Fungi</taxon>
        <taxon>Dikarya</taxon>
        <taxon>Ascomycota</taxon>
        <taxon>Pezizomycotina</taxon>
        <taxon>Sordariomycetes</taxon>
        <taxon>Sordariomycetidae</taxon>
        <taxon>Magnaporthales</taxon>
        <taxon>Pyriculariaceae</taxon>
        <taxon>Pyricularia</taxon>
    </lineage>
</organism>
<dbReference type="EMBL" id="CP034207">
    <property type="protein sequence ID" value="QBZ60618.1"/>
    <property type="molecule type" value="Genomic_DNA"/>
</dbReference>
<proteinExistence type="predicted"/>
<evidence type="ECO:0000313" key="3">
    <source>
        <dbReference type="Proteomes" id="UP000294847"/>
    </source>
</evidence>
<gene>
    <name evidence="2" type="ORF">PoMZ_07560</name>
</gene>
<evidence type="ECO:0000313" key="2">
    <source>
        <dbReference type="EMBL" id="QBZ60618.1"/>
    </source>
</evidence>